<organism evidence="1 2">
    <name type="scientific">Meloidogyne enterolobii</name>
    <name type="common">Root-knot nematode worm</name>
    <name type="synonym">Meloidogyne mayaguensis</name>
    <dbReference type="NCBI Taxonomy" id="390850"/>
    <lineage>
        <taxon>Eukaryota</taxon>
        <taxon>Metazoa</taxon>
        <taxon>Ecdysozoa</taxon>
        <taxon>Nematoda</taxon>
        <taxon>Chromadorea</taxon>
        <taxon>Rhabditida</taxon>
        <taxon>Tylenchina</taxon>
        <taxon>Tylenchomorpha</taxon>
        <taxon>Tylenchoidea</taxon>
        <taxon>Meloidogynidae</taxon>
        <taxon>Meloidogyninae</taxon>
        <taxon>Meloidogyne</taxon>
    </lineage>
</organism>
<gene>
    <name evidence="1" type="ORF">MENTE1834_LOCUS48145</name>
</gene>
<sequence>MSPAEVAVYVSTQKSDKVARDKSPAEVAFYVSTQKKRQNRRRLFSPLFPLSFLSRVARDFYESYFFWTFGVHEPGCYGAIDINSGKSFLFPPKLAPDYAIWDGKIQNEQWFLNKYKVDQVVFHENGTKIIETLNAFTPINKLLLLRAENTDSGIVLEPPTKIPGLDKFETDTKILYPIIAELRVIKTDLEIEVLKYASKCANEAHKELMRHVKPNMFEYQMESLFRHISYYGGGCRHLGYTCIAATGCNAAILHYGHAGAPNDRQFNDGDLCLFDMGPEYNCYGRGQKKNFESQISLIGHPWWGKFNLIIRGRHTRMRRRVSLYQGFIHPVANQNLKNFNCFWYMYVLYNSNIWVYFIRSRL</sequence>
<dbReference type="Proteomes" id="UP001497535">
    <property type="component" value="Unassembled WGS sequence"/>
</dbReference>
<protein>
    <submittedName>
        <fullName evidence="1">Uncharacterized protein</fullName>
    </submittedName>
</protein>
<keyword evidence="2" id="KW-1185">Reference proteome</keyword>
<reference evidence="1" key="1">
    <citation type="submission" date="2023-11" db="EMBL/GenBank/DDBJ databases">
        <authorList>
            <person name="Poullet M."/>
        </authorList>
    </citation>
    <scope>NUCLEOTIDE SEQUENCE</scope>
    <source>
        <strain evidence="1">E1834</strain>
    </source>
</reference>
<accession>A0ACB1B6P6</accession>
<evidence type="ECO:0000313" key="2">
    <source>
        <dbReference type="Proteomes" id="UP001497535"/>
    </source>
</evidence>
<proteinExistence type="predicted"/>
<dbReference type="EMBL" id="CAVMJV010000218">
    <property type="protein sequence ID" value="CAK5125852.1"/>
    <property type="molecule type" value="Genomic_DNA"/>
</dbReference>
<evidence type="ECO:0000313" key="1">
    <source>
        <dbReference type="EMBL" id="CAK5125852.1"/>
    </source>
</evidence>
<comment type="caution">
    <text evidence="1">The sequence shown here is derived from an EMBL/GenBank/DDBJ whole genome shotgun (WGS) entry which is preliminary data.</text>
</comment>
<name>A0ACB1B6P6_MELEN</name>